<evidence type="ECO:0008006" key="3">
    <source>
        <dbReference type="Google" id="ProtNLM"/>
    </source>
</evidence>
<comment type="caution">
    <text evidence="1">The sequence shown here is derived from an EMBL/GenBank/DDBJ whole genome shotgun (WGS) entry which is preliminary data.</text>
</comment>
<accession>A0ABY1WL33</accession>
<sequence>MKKILLTMLLVVIAMVASRSEYVREAITEGPQPLLEKLNELLGDYHPDKLKQQMADGMKVDTTLANFRRKLDASVKAKEEYLYQFCNPENPQEHPTLDGNRQAKMCDYARDKLGIN</sequence>
<dbReference type="RefSeq" id="WP_130567827.1">
    <property type="nucleotide sequence ID" value="NZ_SHLY01000008.1"/>
</dbReference>
<organism evidence="1 2">
    <name type="scientific">Corallincola spongiicola</name>
    <dbReference type="NCBI Taxonomy" id="2520508"/>
    <lineage>
        <taxon>Bacteria</taxon>
        <taxon>Pseudomonadati</taxon>
        <taxon>Pseudomonadota</taxon>
        <taxon>Gammaproteobacteria</taxon>
        <taxon>Alteromonadales</taxon>
        <taxon>Psychromonadaceae</taxon>
        <taxon>Corallincola</taxon>
    </lineage>
</organism>
<proteinExistence type="predicted"/>
<dbReference type="EMBL" id="SHLY01000008">
    <property type="protein sequence ID" value="TAA41039.1"/>
    <property type="molecule type" value="Genomic_DNA"/>
</dbReference>
<name>A0ABY1WL33_9GAMM</name>
<dbReference type="Proteomes" id="UP000292544">
    <property type="component" value="Unassembled WGS sequence"/>
</dbReference>
<gene>
    <name evidence="1" type="ORF">EXY25_17205</name>
</gene>
<reference evidence="2" key="1">
    <citation type="submission" date="2019-02" db="EMBL/GenBank/DDBJ databases">
        <title>Draft genome sequence of Muricauda sp. 176CP4-71.</title>
        <authorList>
            <person name="Park J.-S."/>
        </authorList>
    </citation>
    <scope>NUCLEOTIDE SEQUENCE [LARGE SCALE GENOMIC DNA]</scope>
    <source>
        <strain evidence="2">176GS2-150</strain>
    </source>
</reference>
<evidence type="ECO:0000313" key="2">
    <source>
        <dbReference type="Proteomes" id="UP000292544"/>
    </source>
</evidence>
<evidence type="ECO:0000313" key="1">
    <source>
        <dbReference type="EMBL" id="TAA41039.1"/>
    </source>
</evidence>
<protein>
    <recommendedName>
        <fullName evidence="3">DUF3347 domain-containing protein</fullName>
    </recommendedName>
</protein>
<keyword evidence="2" id="KW-1185">Reference proteome</keyword>